<gene>
    <name evidence="1" type="ORF">DLD82_08335</name>
</gene>
<keyword evidence="2" id="KW-1185">Reference proteome</keyword>
<dbReference type="GeneID" id="97608017"/>
<dbReference type="EMBL" id="QGMZ01000016">
    <property type="protein sequence ID" value="PWR74582.1"/>
    <property type="molecule type" value="Genomic_DNA"/>
</dbReference>
<dbReference type="RefSeq" id="WP_109940662.1">
    <property type="nucleotide sequence ID" value="NZ_CP176366.1"/>
</dbReference>
<reference evidence="1 2" key="1">
    <citation type="submission" date="2018-05" db="EMBL/GenBank/DDBJ databases">
        <title>Draft genome of Methanospirillum stamsii Pt1.</title>
        <authorList>
            <person name="Dueholm M.S."/>
            <person name="Nielsen P.H."/>
            <person name="Bakmann L.F."/>
            <person name="Otzen D.E."/>
        </authorList>
    </citation>
    <scope>NUCLEOTIDE SEQUENCE [LARGE SCALE GENOMIC DNA]</scope>
    <source>
        <strain evidence="1 2">Pt1</strain>
    </source>
</reference>
<evidence type="ECO:0000313" key="2">
    <source>
        <dbReference type="Proteomes" id="UP000245934"/>
    </source>
</evidence>
<organism evidence="1 2">
    <name type="scientific">Methanospirillum stamsii</name>
    <dbReference type="NCBI Taxonomy" id="1277351"/>
    <lineage>
        <taxon>Archaea</taxon>
        <taxon>Methanobacteriati</taxon>
        <taxon>Methanobacteriota</taxon>
        <taxon>Stenosarchaea group</taxon>
        <taxon>Methanomicrobia</taxon>
        <taxon>Methanomicrobiales</taxon>
        <taxon>Methanospirillaceae</taxon>
        <taxon>Methanospirillum</taxon>
    </lineage>
</organism>
<evidence type="ECO:0000313" key="1">
    <source>
        <dbReference type="EMBL" id="PWR74582.1"/>
    </source>
</evidence>
<protein>
    <submittedName>
        <fullName evidence="1">Uncharacterized protein</fullName>
    </submittedName>
</protein>
<dbReference type="AlphaFoldDB" id="A0A2V2N357"/>
<comment type="caution">
    <text evidence="1">The sequence shown here is derived from an EMBL/GenBank/DDBJ whole genome shotgun (WGS) entry which is preliminary data.</text>
</comment>
<accession>A0A2V2N357</accession>
<sequence length="245" mass="27243">MRCHRLLVLLIITCLLLGIISFSSVTALELKTSKSPATQVIKKDVGTKLFDGREIIQSPTVISKALKQFESVTDSGDEEAATDSQPSDEEVFYWIWNLSQFADYLASNTSNTLLYSLVRTDGDYFTSSHGVLGYSPHNREIIGDKQDVYRLSYGVSGVPDHEFMGYPYQWRVIIMPDDNKLIIQNYDSDSSSPTPIFEDEYPLSAIATSYGSSNGKTTSFYGARDYGVPVTTLAIWPYPIPTSAP</sequence>
<proteinExistence type="predicted"/>
<name>A0A2V2N357_9EURY</name>
<dbReference type="Proteomes" id="UP000245934">
    <property type="component" value="Unassembled WGS sequence"/>
</dbReference>